<protein>
    <recommendedName>
        <fullName evidence="5">Transport permease protein</fullName>
    </recommendedName>
</protein>
<name>A0A1X7HNX9_9BACL</name>
<comment type="similarity">
    <text evidence="5">Belongs to the ABC-2 integral membrane protein family.</text>
</comment>
<dbReference type="EMBL" id="LT840184">
    <property type="protein sequence ID" value="SMF90001.1"/>
    <property type="molecule type" value="Genomic_DNA"/>
</dbReference>
<dbReference type="InterPro" id="IPR051784">
    <property type="entry name" value="Nod_factor_ABC_transporter"/>
</dbReference>
<dbReference type="RefSeq" id="WP_244562824.1">
    <property type="nucleotide sequence ID" value="NZ_LT840184.1"/>
</dbReference>
<dbReference type="PANTHER" id="PTHR43229">
    <property type="entry name" value="NODULATION PROTEIN J"/>
    <property type="match status" value="1"/>
</dbReference>
<dbReference type="InterPro" id="IPR000412">
    <property type="entry name" value="ABC_2_transport"/>
</dbReference>
<feature type="transmembrane region" description="Helical" evidence="5">
    <location>
        <begin position="159"/>
        <end position="178"/>
    </location>
</feature>
<evidence type="ECO:0000313" key="8">
    <source>
        <dbReference type="Proteomes" id="UP000192940"/>
    </source>
</evidence>
<dbReference type="InterPro" id="IPR047817">
    <property type="entry name" value="ABC2_TM_bact-type"/>
</dbReference>
<feature type="domain" description="ABC transmembrane type-2" evidence="6">
    <location>
        <begin position="19"/>
        <end position="239"/>
    </location>
</feature>
<dbReference type="STRING" id="1313296.SAMN05661091_4857"/>
<feature type="transmembrane region" description="Helical" evidence="5">
    <location>
        <begin position="94"/>
        <end position="117"/>
    </location>
</feature>
<dbReference type="PRINTS" id="PR00164">
    <property type="entry name" value="ABC2TRNSPORT"/>
</dbReference>
<evidence type="ECO:0000256" key="3">
    <source>
        <dbReference type="ARBA" id="ARBA00022989"/>
    </source>
</evidence>
<evidence type="ECO:0000256" key="1">
    <source>
        <dbReference type="ARBA" id="ARBA00004141"/>
    </source>
</evidence>
<reference evidence="7 8" key="1">
    <citation type="submission" date="2017-04" db="EMBL/GenBank/DDBJ databases">
        <authorList>
            <person name="Afonso C.L."/>
            <person name="Miller P.J."/>
            <person name="Scott M.A."/>
            <person name="Spackman E."/>
            <person name="Goraichik I."/>
            <person name="Dimitrov K.M."/>
            <person name="Suarez D.L."/>
            <person name="Swayne D.E."/>
        </authorList>
    </citation>
    <scope>NUCLEOTIDE SEQUENCE [LARGE SCALE GENOMIC DNA]</scope>
    <source>
        <strain evidence="7 8">N3/975</strain>
    </source>
</reference>
<keyword evidence="2 5" id="KW-0812">Transmembrane</keyword>
<evidence type="ECO:0000256" key="4">
    <source>
        <dbReference type="ARBA" id="ARBA00023136"/>
    </source>
</evidence>
<feature type="transmembrane region" description="Helical" evidence="5">
    <location>
        <begin position="218"/>
        <end position="237"/>
    </location>
</feature>
<evidence type="ECO:0000313" key="7">
    <source>
        <dbReference type="EMBL" id="SMF90001.1"/>
    </source>
</evidence>
<feature type="transmembrane region" description="Helical" evidence="5">
    <location>
        <begin position="129"/>
        <end position="152"/>
    </location>
</feature>
<dbReference type="PROSITE" id="PS51012">
    <property type="entry name" value="ABC_TM2"/>
    <property type="match status" value="1"/>
</dbReference>
<gene>
    <name evidence="7" type="ORF">SAMN05661091_4857</name>
</gene>
<dbReference type="GO" id="GO:0043190">
    <property type="term" value="C:ATP-binding cassette (ABC) transporter complex"/>
    <property type="evidence" value="ECO:0007669"/>
    <property type="project" value="InterPro"/>
</dbReference>
<keyword evidence="4 5" id="KW-0472">Membrane</keyword>
<evidence type="ECO:0000256" key="5">
    <source>
        <dbReference type="RuleBase" id="RU361157"/>
    </source>
</evidence>
<keyword evidence="5" id="KW-0813">Transport</keyword>
<comment type="subcellular location">
    <subcellularLocation>
        <location evidence="5">Cell membrane</location>
        <topology evidence="5">Multi-pass membrane protein</topology>
    </subcellularLocation>
    <subcellularLocation>
        <location evidence="1">Membrane</location>
        <topology evidence="1">Multi-pass membrane protein</topology>
    </subcellularLocation>
</comment>
<accession>A0A1X7HNX9</accession>
<keyword evidence="3 5" id="KW-1133">Transmembrane helix</keyword>
<dbReference type="PIRSF" id="PIRSF006648">
    <property type="entry name" value="DrrB"/>
    <property type="match status" value="1"/>
</dbReference>
<comment type="caution">
    <text evidence="5">Lacks conserved residue(s) required for the propagation of feature annotation.</text>
</comment>
<dbReference type="GO" id="GO:0140359">
    <property type="term" value="F:ABC-type transporter activity"/>
    <property type="evidence" value="ECO:0007669"/>
    <property type="project" value="InterPro"/>
</dbReference>
<sequence length="242" mass="26647">MKMLNFAGRNRKEIFRDPLSIVLGIALPLLLLVVFTTIEKNAPLDTFKVENLTPGLIVFSFAFLTMFSALLISKDKQSAFLTRLFASPLTVMDYVFGYALPLIPLALLQGIICFVLAKFLGLSSSFMDISLSILTLLPIALMSIFLGLFLGALFTEKQISGIGTIFITAVSFLGGAWMDISMLGDTFQKVANALPFVHSIQLARDVLTQNFDTFNAHFWWSIGYGALALVIAGLAFVRLCKR</sequence>
<dbReference type="Pfam" id="PF01061">
    <property type="entry name" value="ABC2_membrane"/>
    <property type="match status" value="1"/>
</dbReference>
<evidence type="ECO:0000259" key="6">
    <source>
        <dbReference type="PROSITE" id="PS51012"/>
    </source>
</evidence>
<proteinExistence type="inferred from homology"/>
<dbReference type="AlphaFoldDB" id="A0A1X7HNX9"/>
<organism evidence="7 8">
    <name type="scientific">Paenibacillus uliginis N3/975</name>
    <dbReference type="NCBI Taxonomy" id="1313296"/>
    <lineage>
        <taxon>Bacteria</taxon>
        <taxon>Bacillati</taxon>
        <taxon>Bacillota</taxon>
        <taxon>Bacilli</taxon>
        <taxon>Bacillales</taxon>
        <taxon>Paenibacillaceae</taxon>
        <taxon>Paenibacillus</taxon>
    </lineage>
</organism>
<dbReference type="InterPro" id="IPR013525">
    <property type="entry name" value="ABC2_TM"/>
</dbReference>
<evidence type="ECO:0000256" key="2">
    <source>
        <dbReference type="ARBA" id="ARBA00022692"/>
    </source>
</evidence>
<keyword evidence="8" id="KW-1185">Reference proteome</keyword>
<dbReference type="PANTHER" id="PTHR43229:SF2">
    <property type="entry name" value="NODULATION PROTEIN J"/>
    <property type="match status" value="1"/>
</dbReference>
<feature type="transmembrane region" description="Helical" evidence="5">
    <location>
        <begin position="52"/>
        <end position="73"/>
    </location>
</feature>
<dbReference type="Proteomes" id="UP000192940">
    <property type="component" value="Chromosome I"/>
</dbReference>
<keyword evidence="5" id="KW-1003">Cell membrane</keyword>